<name>A0A0F3GVW3_9BACT</name>
<dbReference type="PANTHER" id="PTHR14136:SF17">
    <property type="entry name" value="BTB_POZ DOMAIN-CONTAINING PROTEIN KCTD9"/>
    <property type="match status" value="1"/>
</dbReference>
<dbReference type="SUPFAM" id="SSF52540">
    <property type="entry name" value="P-loop containing nucleoside triphosphate hydrolases"/>
    <property type="match status" value="1"/>
</dbReference>
<feature type="domain" description="NACHT N-terminal Helical" evidence="2">
    <location>
        <begin position="5"/>
        <end position="62"/>
    </location>
</feature>
<dbReference type="EMBL" id="LACI01000734">
    <property type="protein sequence ID" value="KJU86119.1"/>
    <property type="molecule type" value="Genomic_DNA"/>
</dbReference>
<reference evidence="3 4" key="1">
    <citation type="submission" date="2015-02" db="EMBL/GenBank/DDBJ databases">
        <title>Single-cell genomics of uncultivated deep-branching MTB reveals a conserved set of magnetosome genes.</title>
        <authorList>
            <person name="Kolinko S."/>
            <person name="Richter M."/>
            <person name="Glockner F.O."/>
            <person name="Brachmann A."/>
            <person name="Schuler D."/>
        </authorList>
    </citation>
    <scope>NUCLEOTIDE SEQUENCE [LARGE SCALE GENOMIC DNA]</scope>
    <source>
        <strain evidence="3">TM-1</strain>
    </source>
</reference>
<dbReference type="Pfam" id="PF22735">
    <property type="entry name" value="NNH3"/>
    <property type="match status" value="1"/>
</dbReference>
<dbReference type="Proteomes" id="UP000033423">
    <property type="component" value="Unassembled WGS sequence"/>
</dbReference>
<dbReference type="PATRIC" id="fig|29290.4.peg.2235"/>
<sequence>MPDFFVKALDQEWRKNEETYRPILGALEGPFRKALERNMAWIRYAEKLQEQAKEEVFGELFRLDQLYIPLNAYYVDESLGQSQNRVVVPLEEEITQWLQCTDKNDAIRVISGGPGSGKSTFAKIFAARLAQEGPAKVIYVPLHMINATREFVKEIDKFVKAEGILVQNPLDLESHEPNLLVILDGLDELDGQGKVAAETAKAFVREVESTIKTHNLAAFRLRVLISGRELAIQESETEFRRNRQIITLLPYFMPDEDRKKENYKDPQEILQHDLRNCWWRNYGSLKGKGYEAMPDDLKREDLDEITAQPLLNYLLALSYIRGTIDFSQEVNLNKIYNDLIDAVHTRECENRKFCMELKDFKRVLEEVGLAAWQSGDERKTTVREIEALCKESGLDKQLKDFMEAAETGVTRLLAAFFFRKSGHDEGGDKTFVFTHKSFGEYLAACRIVRIMEKIVLQMQRRDKDSEDGWSEREALVHWAKICGPNAISTYIHPFLLNEVRLRSREEVESWQGCFTKLFNYILRNGMPMELASTESRKVDTFPKMLFQSRNAEEALLVALNACARVTENVSVIEHPTPETFGTWFKRIQGQRIWFENVLAAKCLSFLNLKGVNLCITHFSYANLSVSDLSGANLLAANLIMADISEANLRGANLREANLREANLREANLGRANLTDADLRRADLRGADLTDANLTDADRGGADFTGAKFYKPSIVATDLTVTS</sequence>
<dbReference type="InterPro" id="IPR051082">
    <property type="entry name" value="Pentapeptide-BTB/POZ_domain"/>
</dbReference>
<dbReference type="InterPro" id="IPR027417">
    <property type="entry name" value="P-loop_NTPase"/>
</dbReference>
<evidence type="ECO:0000313" key="3">
    <source>
        <dbReference type="EMBL" id="KJU86119.1"/>
    </source>
</evidence>
<dbReference type="Pfam" id="PF00805">
    <property type="entry name" value="Pentapeptide"/>
    <property type="match status" value="2"/>
</dbReference>
<accession>A0A0F3GVW3</accession>
<evidence type="ECO:0000313" key="4">
    <source>
        <dbReference type="Proteomes" id="UP000033423"/>
    </source>
</evidence>
<organism evidence="3 4">
    <name type="scientific">Candidatus Magnetobacterium bavaricum</name>
    <dbReference type="NCBI Taxonomy" id="29290"/>
    <lineage>
        <taxon>Bacteria</taxon>
        <taxon>Pseudomonadati</taxon>
        <taxon>Nitrospirota</taxon>
        <taxon>Thermodesulfovibrionia</taxon>
        <taxon>Thermodesulfovibrionales</taxon>
        <taxon>Candidatus Magnetobacteriaceae</taxon>
        <taxon>Candidatus Magnetobacterium</taxon>
    </lineage>
</organism>
<dbReference type="AlphaFoldDB" id="A0A0F3GVW3"/>
<dbReference type="SUPFAM" id="SSF141571">
    <property type="entry name" value="Pentapeptide repeat-like"/>
    <property type="match status" value="1"/>
</dbReference>
<dbReference type="Pfam" id="PF05729">
    <property type="entry name" value="NACHT"/>
    <property type="match status" value="1"/>
</dbReference>
<dbReference type="InterPro" id="IPR007111">
    <property type="entry name" value="NACHT_NTPase"/>
</dbReference>
<dbReference type="PANTHER" id="PTHR14136">
    <property type="entry name" value="BTB_POZ DOMAIN-CONTAINING PROTEIN KCTD9"/>
    <property type="match status" value="1"/>
</dbReference>
<dbReference type="InterPro" id="IPR054568">
    <property type="entry name" value="NNH3"/>
</dbReference>
<dbReference type="Gene3D" id="2.160.20.80">
    <property type="entry name" value="E3 ubiquitin-protein ligase SopA"/>
    <property type="match status" value="1"/>
</dbReference>
<keyword evidence="4" id="KW-1185">Reference proteome</keyword>
<comment type="caution">
    <text evidence="3">The sequence shown here is derived from an EMBL/GenBank/DDBJ whole genome shotgun (WGS) entry which is preliminary data.</text>
</comment>
<evidence type="ECO:0000259" key="2">
    <source>
        <dbReference type="Pfam" id="PF22735"/>
    </source>
</evidence>
<feature type="domain" description="NACHT" evidence="1">
    <location>
        <begin position="109"/>
        <end position="200"/>
    </location>
</feature>
<gene>
    <name evidence="3" type="ORF">MBAV_001687</name>
</gene>
<protein>
    <submittedName>
        <fullName evidence="3">Pentapeptide repeat-containing protein</fullName>
    </submittedName>
</protein>
<proteinExistence type="predicted"/>
<dbReference type="InterPro" id="IPR001646">
    <property type="entry name" value="5peptide_repeat"/>
</dbReference>
<dbReference type="Gene3D" id="3.40.50.300">
    <property type="entry name" value="P-loop containing nucleotide triphosphate hydrolases"/>
    <property type="match status" value="1"/>
</dbReference>
<evidence type="ECO:0000259" key="1">
    <source>
        <dbReference type="Pfam" id="PF05729"/>
    </source>
</evidence>